<feature type="transmembrane region" description="Helical" evidence="7">
    <location>
        <begin position="196"/>
        <end position="219"/>
    </location>
</feature>
<sequence>MFAVANKSRRNKGYKVNKDEKTNWVVTILMILGTITIIFPLLITVLIALKSPQDMVNGIFSLPKVFHFENFTKAIEMTNFFNALKNSLTITITAVILTLITNSMVGYAIARNMHKKTYKAMYYYFLSAMFVPFPIIMLPLVKQVSVWNMDNIIGLILLYTVYGLSSNVFLYVGFLKSIPIELEEAALIDGASTWQVFYKIIFPMLKPIHATVAILTALWCWNDVMLPLVILSNPDFATIPLVQFIFQSQFGTDYNLAFASYLLALIPILVFYLFAQKGIINGVTKGAIK</sequence>
<keyword evidence="3" id="KW-1003">Cell membrane</keyword>
<evidence type="ECO:0000259" key="8">
    <source>
        <dbReference type="PROSITE" id="PS50928"/>
    </source>
</evidence>
<dbReference type="PANTHER" id="PTHR43744">
    <property type="entry name" value="ABC TRANSPORTER PERMEASE PROTEIN MG189-RELATED-RELATED"/>
    <property type="match status" value="1"/>
</dbReference>
<keyword evidence="10" id="KW-1185">Reference proteome</keyword>
<dbReference type="AlphaFoldDB" id="A0A1D7XGV1"/>
<dbReference type="SUPFAM" id="SSF161098">
    <property type="entry name" value="MetI-like"/>
    <property type="match status" value="1"/>
</dbReference>
<dbReference type="GO" id="GO:0005886">
    <property type="term" value="C:plasma membrane"/>
    <property type="evidence" value="ECO:0007669"/>
    <property type="project" value="UniProtKB-SubCell"/>
</dbReference>
<name>A0A1D7XGV1_9CLOT</name>
<dbReference type="OrthoDB" id="9772609at2"/>
<feature type="transmembrane region" description="Helical" evidence="7">
    <location>
        <begin position="256"/>
        <end position="275"/>
    </location>
</feature>
<dbReference type="EMBL" id="CP017253">
    <property type="protein sequence ID" value="AOR22320.1"/>
    <property type="molecule type" value="Genomic_DNA"/>
</dbReference>
<keyword evidence="5 7" id="KW-1133">Transmembrane helix</keyword>
<dbReference type="InterPro" id="IPR000515">
    <property type="entry name" value="MetI-like"/>
</dbReference>
<evidence type="ECO:0000256" key="1">
    <source>
        <dbReference type="ARBA" id="ARBA00004651"/>
    </source>
</evidence>
<organism evidence="9 10">
    <name type="scientific">Clostridium taeniosporum</name>
    <dbReference type="NCBI Taxonomy" id="394958"/>
    <lineage>
        <taxon>Bacteria</taxon>
        <taxon>Bacillati</taxon>
        <taxon>Bacillota</taxon>
        <taxon>Clostridia</taxon>
        <taxon>Eubacteriales</taxon>
        <taxon>Clostridiaceae</taxon>
        <taxon>Clostridium</taxon>
    </lineage>
</organism>
<evidence type="ECO:0000313" key="9">
    <source>
        <dbReference type="EMBL" id="AOR22320.1"/>
    </source>
</evidence>
<reference evidence="10" key="1">
    <citation type="submission" date="2016-09" db="EMBL/GenBank/DDBJ databases">
        <title>Genomics of Clostridium taeniosporum, an organism which forms endospores with ribbon-like appendages.</title>
        <authorList>
            <person name="Walker J.R."/>
        </authorList>
    </citation>
    <scope>NUCLEOTIDE SEQUENCE [LARGE SCALE GENOMIC DNA]</scope>
    <source>
        <strain evidence="10">1/k</strain>
    </source>
</reference>
<comment type="subcellular location">
    <subcellularLocation>
        <location evidence="1 7">Cell membrane</location>
        <topology evidence="1 7">Multi-pass membrane protein</topology>
    </subcellularLocation>
</comment>
<dbReference type="STRING" id="394958.BGI42_00570"/>
<evidence type="ECO:0000256" key="6">
    <source>
        <dbReference type="ARBA" id="ARBA00023136"/>
    </source>
</evidence>
<dbReference type="PROSITE" id="PS50928">
    <property type="entry name" value="ABC_TM1"/>
    <property type="match status" value="1"/>
</dbReference>
<feature type="transmembrane region" description="Helical" evidence="7">
    <location>
        <begin position="24"/>
        <end position="49"/>
    </location>
</feature>
<accession>A0A1D7XGV1</accession>
<feature type="transmembrane region" description="Helical" evidence="7">
    <location>
        <begin position="122"/>
        <end position="140"/>
    </location>
</feature>
<dbReference type="Proteomes" id="UP000094652">
    <property type="component" value="Chromosome"/>
</dbReference>
<dbReference type="PANTHER" id="PTHR43744:SF12">
    <property type="entry name" value="ABC TRANSPORTER PERMEASE PROTEIN MG189-RELATED"/>
    <property type="match status" value="1"/>
</dbReference>
<evidence type="ECO:0000256" key="2">
    <source>
        <dbReference type="ARBA" id="ARBA00022448"/>
    </source>
</evidence>
<dbReference type="RefSeq" id="WP_069678486.1">
    <property type="nucleotide sequence ID" value="NZ_CP017253.2"/>
</dbReference>
<protein>
    <submittedName>
        <fullName evidence="9">Carbohydrate ABC transporter permease</fullName>
    </submittedName>
</protein>
<feature type="transmembrane region" description="Helical" evidence="7">
    <location>
        <begin position="88"/>
        <end position="110"/>
    </location>
</feature>
<comment type="similarity">
    <text evidence="7">Belongs to the binding-protein-dependent transport system permease family.</text>
</comment>
<keyword evidence="2 7" id="KW-0813">Transport</keyword>
<evidence type="ECO:0000313" key="10">
    <source>
        <dbReference type="Proteomes" id="UP000094652"/>
    </source>
</evidence>
<keyword evidence="4 7" id="KW-0812">Transmembrane</keyword>
<gene>
    <name evidence="9" type="ORF">BGI42_00570</name>
</gene>
<feature type="transmembrane region" description="Helical" evidence="7">
    <location>
        <begin position="152"/>
        <end position="175"/>
    </location>
</feature>
<proteinExistence type="inferred from homology"/>
<evidence type="ECO:0000256" key="5">
    <source>
        <dbReference type="ARBA" id="ARBA00022989"/>
    </source>
</evidence>
<dbReference type="InterPro" id="IPR035906">
    <property type="entry name" value="MetI-like_sf"/>
</dbReference>
<dbReference type="KEGG" id="ctae:BGI42_00570"/>
<feature type="domain" description="ABC transmembrane type-1" evidence="8">
    <location>
        <begin position="84"/>
        <end position="275"/>
    </location>
</feature>
<dbReference type="Pfam" id="PF00528">
    <property type="entry name" value="BPD_transp_1"/>
    <property type="match status" value="1"/>
</dbReference>
<dbReference type="Gene3D" id="1.10.3720.10">
    <property type="entry name" value="MetI-like"/>
    <property type="match status" value="1"/>
</dbReference>
<keyword evidence="6 7" id="KW-0472">Membrane</keyword>
<dbReference type="CDD" id="cd06261">
    <property type="entry name" value="TM_PBP2"/>
    <property type="match status" value="1"/>
</dbReference>
<evidence type="ECO:0000256" key="7">
    <source>
        <dbReference type="RuleBase" id="RU363032"/>
    </source>
</evidence>
<dbReference type="GO" id="GO:0055085">
    <property type="term" value="P:transmembrane transport"/>
    <property type="evidence" value="ECO:0007669"/>
    <property type="project" value="InterPro"/>
</dbReference>
<evidence type="ECO:0000256" key="3">
    <source>
        <dbReference type="ARBA" id="ARBA00022475"/>
    </source>
</evidence>
<evidence type="ECO:0000256" key="4">
    <source>
        <dbReference type="ARBA" id="ARBA00022692"/>
    </source>
</evidence>